<evidence type="ECO:0000313" key="3">
    <source>
        <dbReference type="EMBL" id="GGG28726.1"/>
    </source>
</evidence>
<gene>
    <name evidence="3" type="ORF">GCM10011378_01880</name>
</gene>
<sequence>MQHLRLFALVLFTFLSSSVRAQRAPSPYHTRFGVDAPVTVGLLGVNALGLSLAKNKDGLTDAEALALDRRDVNRFDRFAAGNSSATAKRISDYPFYASFAAAPLLMVADGDVRRKFGQIGGLYIQTMATTGALFTMATGLVERSRPLAYNPGLDLSDRTSRNSTNSFFAGHTAATASATFFAAKVFHDFHPDSPARPFVWAGAAAVPAAVGYLRLKAGKHFLSDNLLGYVVGAGAGILVPQLHKSSGGRMSVVPIQGLNSNGHAYGGLLLTRHL</sequence>
<dbReference type="Proteomes" id="UP000601361">
    <property type="component" value="Unassembled WGS sequence"/>
</dbReference>
<feature type="domain" description="Phosphatidic acid phosphatase type 2/haloperoxidase" evidence="2">
    <location>
        <begin position="123"/>
        <end position="244"/>
    </location>
</feature>
<feature type="chain" id="PRO_5046929515" description="Phosphatidic acid phosphatase type 2/haloperoxidase domain-containing protein" evidence="1">
    <location>
        <begin position="22"/>
        <end position="274"/>
    </location>
</feature>
<evidence type="ECO:0000259" key="2">
    <source>
        <dbReference type="Pfam" id="PF01569"/>
    </source>
</evidence>
<keyword evidence="4" id="KW-1185">Reference proteome</keyword>
<accession>A0ABQ1WFQ7</accession>
<proteinExistence type="predicted"/>
<dbReference type="InterPro" id="IPR036938">
    <property type="entry name" value="PAP2/HPO_sf"/>
</dbReference>
<dbReference type="Gene3D" id="1.20.144.10">
    <property type="entry name" value="Phosphatidic acid phosphatase type 2/haloperoxidase"/>
    <property type="match status" value="1"/>
</dbReference>
<evidence type="ECO:0000256" key="1">
    <source>
        <dbReference type="SAM" id="SignalP"/>
    </source>
</evidence>
<feature type="signal peptide" evidence="1">
    <location>
        <begin position="1"/>
        <end position="21"/>
    </location>
</feature>
<comment type="caution">
    <text evidence="3">The sequence shown here is derived from an EMBL/GenBank/DDBJ whole genome shotgun (WGS) entry which is preliminary data.</text>
</comment>
<dbReference type="InterPro" id="IPR000326">
    <property type="entry name" value="PAP2/HPO"/>
</dbReference>
<name>A0ABQ1WFQ7_9BACT</name>
<dbReference type="Pfam" id="PF01569">
    <property type="entry name" value="PAP2"/>
    <property type="match status" value="1"/>
</dbReference>
<keyword evidence="1" id="KW-0732">Signal</keyword>
<protein>
    <recommendedName>
        <fullName evidence="2">Phosphatidic acid phosphatase type 2/haloperoxidase domain-containing protein</fullName>
    </recommendedName>
</protein>
<reference evidence="4" key="1">
    <citation type="journal article" date="2019" name="Int. J. Syst. Evol. Microbiol.">
        <title>The Global Catalogue of Microorganisms (GCM) 10K type strain sequencing project: providing services to taxonomists for standard genome sequencing and annotation.</title>
        <authorList>
            <consortium name="The Broad Institute Genomics Platform"/>
            <consortium name="The Broad Institute Genome Sequencing Center for Infectious Disease"/>
            <person name="Wu L."/>
            <person name="Ma J."/>
        </authorList>
    </citation>
    <scope>NUCLEOTIDE SEQUENCE [LARGE SCALE GENOMIC DNA]</scope>
    <source>
        <strain evidence="4">CGMCC 1.12990</strain>
    </source>
</reference>
<evidence type="ECO:0000313" key="4">
    <source>
        <dbReference type="Proteomes" id="UP000601361"/>
    </source>
</evidence>
<dbReference type="RefSeq" id="WP_188555946.1">
    <property type="nucleotide sequence ID" value="NZ_BMGS01000001.1"/>
</dbReference>
<organism evidence="3 4">
    <name type="scientific">Hymenobacter glacieicola</name>
    <dbReference type="NCBI Taxonomy" id="1562124"/>
    <lineage>
        <taxon>Bacteria</taxon>
        <taxon>Pseudomonadati</taxon>
        <taxon>Bacteroidota</taxon>
        <taxon>Cytophagia</taxon>
        <taxon>Cytophagales</taxon>
        <taxon>Hymenobacteraceae</taxon>
        <taxon>Hymenobacter</taxon>
    </lineage>
</organism>
<dbReference type="EMBL" id="BMGS01000001">
    <property type="protein sequence ID" value="GGG28726.1"/>
    <property type="molecule type" value="Genomic_DNA"/>
</dbReference>
<dbReference type="SUPFAM" id="SSF48317">
    <property type="entry name" value="Acid phosphatase/Vanadium-dependent haloperoxidase"/>
    <property type="match status" value="1"/>
</dbReference>